<dbReference type="OrthoDB" id="6568830at2759"/>
<dbReference type="AlphaFoldDB" id="A0A4Y2F681"/>
<dbReference type="InterPro" id="IPR052709">
    <property type="entry name" value="Transposase-MT_Hybrid"/>
</dbReference>
<evidence type="ECO:0000313" key="3">
    <source>
        <dbReference type="Proteomes" id="UP000499080"/>
    </source>
</evidence>
<dbReference type="InterPro" id="IPR036397">
    <property type="entry name" value="RNaseH_sf"/>
</dbReference>
<evidence type="ECO:0000313" key="2">
    <source>
        <dbReference type="EMBL" id="GBM35645.1"/>
    </source>
</evidence>
<gene>
    <name evidence="2" type="ORF">AVEN_244529_1</name>
</gene>
<protein>
    <recommendedName>
        <fullName evidence="4">Tc1-like transposase DDE domain-containing protein</fullName>
    </recommendedName>
</protein>
<dbReference type="EMBL" id="BGPR01000789">
    <property type="protein sequence ID" value="GBM35645.1"/>
    <property type="molecule type" value="Genomic_DNA"/>
</dbReference>
<dbReference type="Gene3D" id="3.30.420.10">
    <property type="entry name" value="Ribonuclease H-like superfamily/Ribonuclease H"/>
    <property type="match status" value="1"/>
</dbReference>
<proteinExistence type="predicted"/>
<feature type="signal peptide" evidence="1">
    <location>
        <begin position="1"/>
        <end position="16"/>
    </location>
</feature>
<accession>A0A4Y2F681</accession>
<dbReference type="PANTHER" id="PTHR46060">
    <property type="entry name" value="MARINER MOS1 TRANSPOSASE-LIKE PROTEIN"/>
    <property type="match status" value="1"/>
</dbReference>
<feature type="chain" id="PRO_5021457659" description="Tc1-like transposase DDE domain-containing protein" evidence="1">
    <location>
        <begin position="17"/>
        <end position="95"/>
    </location>
</feature>
<keyword evidence="3" id="KW-1185">Reference proteome</keyword>
<keyword evidence="1" id="KW-0732">Signal</keyword>
<reference evidence="2 3" key="1">
    <citation type="journal article" date="2019" name="Sci. Rep.">
        <title>Orb-weaving spider Araneus ventricosus genome elucidates the spidroin gene catalogue.</title>
        <authorList>
            <person name="Kono N."/>
            <person name="Nakamura H."/>
            <person name="Ohtoshi R."/>
            <person name="Moran D.A.P."/>
            <person name="Shinohara A."/>
            <person name="Yoshida Y."/>
            <person name="Fujiwara M."/>
            <person name="Mori M."/>
            <person name="Tomita M."/>
            <person name="Arakawa K."/>
        </authorList>
    </citation>
    <scope>NUCLEOTIDE SEQUENCE [LARGE SCALE GENOMIC DNA]</scope>
</reference>
<organism evidence="2 3">
    <name type="scientific">Araneus ventricosus</name>
    <name type="common">Orbweaver spider</name>
    <name type="synonym">Epeira ventricosa</name>
    <dbReference type="NCBI Taxonomy" id="182803"/>
    <lineage>
        <taxon>Eukaryota</taxon>
        <taxon>Metazoa</taxon>
        <taxon>Ecdysozoa</taxon>
        <taxon>Arthropoda</taxon>
        <taxon>Chelicerata</taxon>
        <taxon>Arachnida</taxon>
        <taxon>Araneae</taxon>
        <taxon>Araneomorphae</taxon>
        <taxon>Entelegynae</taxon>
        <taxon>Araneoidea</taxon>
        <taxon>Araneidae</taxon>
        <taxon>Araneus</taxon>
    </lineage>
</organism>
<dbReference type="GO" id="GO:0003676">
    <property type="term" value="F:nucleic acid binding"/>
    <property type="evidence" value="ECO:0007669"/>
    <property type="project" value="InterPro"/>
</dbReference>
<name>A0A4Y2F681_ARAVE</name>
<evidence type="ECO:0008006" key="4">
    <source>
        <dbReference type="Google" id="ProtNLM"/>
    </source>
</evidence>
<dbReference type="PANTHER" id="PTHR46060:SF1">
    <property type="entry name" value="MARINER MOS1 TRANSPOSASE-LIKE PROTEIN"/>
    <property type="match status" value="1"/>
</dbReference>
<comment type="caution">
    <text evidence="2">The sequence shown here is derived from an EMBL/GenBank/DDBJ whole genome shotgun (WGS) entry which is preliminary data.</text>
</comment>
<evidence type="ECO:0000256" key="1">
    <source>
        <dbReference type="SAM" id="SignalP"/>
    </source>
</evidence>
<dbReference type="Proteomes" id="UP000499080">
    <property type="component" value="Unassembled WGS sequence"/>
</dbReference>
<sequence length="95" mass="10752">MHLFLVYFTTAGVVLIHDNARLYNAVVTQQLLEEYKWEVSDHPSSEPDLTTSDFHLFPELQNWLGGQSFQNNGPLRCFKSPHLTSLAATCSKEGI</sequence>